<dbReference type="InterPro" id="IPR020017">
    <property type="entry name" value="XapX_domain"/>
</dbReference>
<sequence length="54" mass="5558">MNEVLLSMGVGALVGVLFAALKLPIPAPPVLSGVMGIVGVYLGAQAWSYVARLF</sequence>
<dbReference type="Pfam" id="PF07235">
    <property type="entry name" value="DUF1427"/>
    <property type="match status" value="1"/>
</dbReference>
<feature type="transmembrane region" description="Helical" evidence="1">
    <location>
        <begin position="29"/>
        <end position="50"/>
    </location>
</feature>
<keyword evidence="1" id="KW-0472">Membrane</keyword>
<comment type="caution">
    <text evidence="2">The sequence shown here is derived from an EMBL/GenBank/DDBJ whole genome shotgun (WGS) entry which is preliminary data.</text>
</comment>
<gene>
    <name evidence="2" type="ORF">ACFOSS_00275</name>
</gene>
<evidence type="ECO:0000313" key="3">
    <source>
        <dbReference type="Proteomes" id="UP001595692"/>
    </source>
</evidence>
<evidence type="ECO:0000256" key="1">
    <source>
        <dbReference type="SAM" id="Phobius"/>
    </source>
</evidence>
<protein>
    <submittedName>
        <fullName evidence="2">XapX domain-containing protein</fullName>
    </submittedName>
</protein>
<organism evidence="2 3">
    <name type="scientific">Pseudaeromonas sharmana</name>
    <dbReference type="NCBI Taxonomy" id="328412"/>
    <lineage>
        <taxon>Bacteria</taxon>
        <taxon>Pseudomonadati</taxon>
        <taxon>Pseudomonadota</taxon>
        <taxon>Gammaproteobacteria</taxon>
        <taxon>Aeromonadales</taxon>
        <taxon>Aeromonadaceae</taxon>
        <taxon>Pseudaeromonas</taxon>
    </lineage>
</organism>
<keyword evidence="3" id="KW-1185">Reference proteome</keyword>
<name>A0ABV8CI57_9GAMM</name>
<evidence type="ECO:0000313" key="2">
    <source>
        <dbReference type="EMBL" id="MFC3911902.1"/>
    </source>
</evidence>
<dbReference type="RefSeq" id="WP_377149709.1">
    <property type="nucleotide sequence ID" value="NZ_JBHSAF010000001.1"/>
</dbReference>
<keyword evidence="1" id="KW-1133">Transmembrane helix</keyword>
<reference evidence="3" key="1">
    <citation type="journal article" date="2019" name="Int. J. Syst. Evol. Microbiol.">
        <title>The Global Catalogue of Microorganisms (GCM) 10K type strain sequencing project: providing services to taxonomists for standard genome sequencing and annotation.</title>
        <authorList>
            <consortium name="The Broad Institute Genomics Platform"/>
            <consortium name="The Broad Institute Genome Sequencing Center for Infectious Disease"/>
            <person name="Wu L."/>
            <person name="Ma J."/>
        </authorList>
    </citation>
    <scope>NUCLEOTIDE SEQUENCE [LARGE SCALE GENOMIC DNA]</scope>
    <source>
        <strain evidence="3">CCUG 54939</strain>
    </source>
</reference>
<dbReference type="Proteomes" id="UP001595692">
    <property type="component" value="Unassembled WGS sequence"/>
</dbReference>
<keyword evidence="1" id="KW-0812">Transmembrane</keyword>
<dbReference type="NCBIfam" id="TIGR03510">
    <property type="entry name" value="XapX"/>
    <property type="match status" value="1"/>
</dbReference>
<accession>A0ABV8CI57</accession>
<dbReference type="InterPro" id="IPR009872">
    <property type="entry name" value="DUF1427"/>
</dbReference>
<dbReference type="EMBL" id="JBHSAF010000001">
    <property type="protein sequence ID" value="MFC3911902.1"/>
    <property type="molecule type" value="Genomic_DNA"/>
</dbReference>
<proteinExistence type="predicted"/>